<dbReference type="PANTHER" id="PTHR24421">
    <property type="entry name" value="NITRATE/NITRITE SENSOR PROTEIN NARX-RELATED"/>
    <property type="match status" value="1"/>
</dbReference>
<dbReference type="InterPro" id="IPR050482">
    <property type="entry name" value="Sensor_HK_TwoCompSys"/>
</dbReference>
<dbReference type="RefSeq" id="WP_328858790.1">
    <property type="nucleotide sequence ID" value="NZ_CP108021.1"/>
</dbReference>
<keyword evidence="5" id="KW-0812">Transmembrane</keyword>
<dbReference type="InterPro" id="IPR003594">
    <property type="entry name" value="HATPase_dom"/>
</dbReference>
<feature type="domain" description="Histidine kinase/HSP90-like ATPase" evidence="6">
    <location>
        <begin position="317"/>
        <end position="403"/>
    </location>
</feature>
<dbReference type="GO" id="GO:0016301">
    <property type="term" value="F:kinase activity"/>
    <property type="evidence" value="ECO:0007669"/>
    <property type="project" value="UniProtKB-KW"/>
</dbReference>
<feature type="transmembrane region" description="Helical" evidence="5">
    <location>
        <begin position="94"/>
        <end position="113"/>
    </location>
</feature>
<organism evidence="7 8">
    <name type="scientific">Williamsia herbipolensis</name>
    <dbReference type="NCBI Taxonomy" id="1603258"/>
    <lineage>
        <taxon>Bacteria</taxon>
        <taxon>Bacillati</taxon>
        <taxon>Actinomycetota</taxon>
        <taxon>Actinomycetes</taxon>
        <taxon>Mycobacteriales</taxon>
        <taxon>Nocardiaceae</taxon>
        <taxon>Williamsia</taxon>
    </lineage>
</organism>
<keyword evidence="3" id="KW-0902">Two-component regulatory system</keyword>
<sequence length="407" mass="42927">MATDASPAPRLTDRSARTGERTPGDAELRITRQFAIFVGAGYLAYGALCLGNIAKSFEYMAGWWAFGAPIVVFGSGIAVGVVAAVNARHLVRPAIIVAVIAYLVAALLVPVAWKNGMYSDERGLWFSQFPGLVGVAIGVGWPRGRALLYLLVLTTVATFMSRVVRPSDLVVPLGPDLAFAFAYSMTFTAAVIIGARTARLLDETRADAFHLAARAAAARARESERARFDALTHDGVMTALLGAARMGNTDSLRSLASNTIAELGVEQSASYSVPASAAIAQLQSAVTDIDDTVAFTDTRHPPLGLTTYPQDVVRTMSAAMAEAVRNALRHAGADAVIAVEVTVSANRLNIEITDNGVGFDLGRVPPHRLGLAVSVRGRMEQLAGGQATIDSALGHGTRVTLTWARPS</sequence>
<feature type="transmembrane region" description="Helical" evidence="5">
    <location>
        <begin position="34"/>
        <end position="54"/>
    </location>
</feature>
<dbReference type="CDD" id="cd16917">
    <property type="entry name" value="HATPase_UhpB-NarQ-NarX-like"/>
    <property type="match status" value="1"/>
</dbReference>
<accession>A0AAU4K725</accession>
<gene>
    <name evidence="7" type="ORF">OG579_08575</name>
</gene>
<reference evidence="7 8" key="1">
    <citation type="submission" date="2022-10" db="EMBL/GenBank/DDBJ databases">
        <title>The complete genomes of actinobacterial strains from the NBC collection.</title>
        <authorList>
            <person name="Joergensen T.S."/>
            <person name="Alvarez Arevalo M."/>
            <person name="Sterndorff E.B."/>
            <person name="Faurdal D."/>
            <person name="Vuksanovic O."/>
            <person name="Mourched A.-S."/>
            <person name="Charusanti P."/>
            <person name="Shaw S."/>
            <person name="Blin K."/>
            <person name="Weber T."/>
        </authorList>
    </citation>
    <scope>NUCLEOTIDE SEQUENCE [LARGE SCALE GENOMIC DNA]</scope>
    <source>
        <strain evidence="7 8">NBC_00319</strain>
    </source>
</reference>
<feature type="transmembrane region" description="Helical" evidence="5">
    <location>
        <begin position="177"/>
        <end position="195"/>
    </location>
</feature>
<evidence type="ECO:0000313" key="8">
    <source>
        <dbReference type="Proteomes" id="UP001432128"/>
    </source>
</evidence>
<dbReference type="Proteomes" id="UP001432128">
    <property type="component" value="Chromosome"/>
</dbReference>
<dbReference type="GO" id="GO:0005524">
    <property type="term" value="F:ATP binding"/>
    <property type="evidence" value="ECO:0007669"/>
    <property type="project" value="UniProtKB-KW"/>
</dbReference>
<dbReference type="KEGG" id="whr:OG579_08575"/>
<evidence type="ECO:0000256" key="4">
    <source>
        <dbReference type="SAM" id="MobiDB-lite"/>
    </source>
</evidence>
<feature type="compositionally biased region" description="Basic and acidic residues" evidence="4">
    <location>
        <begin position="11"/>
        <end position="22"/>
    </location>
</feature>
<keyword evidence="8" id="KW-1185">Reference proteome</keyword>
<evidence type="ECO:0000256" key="5">
    <source>
        <dbReference type="SAM" id="Phobius"/>
    </source>
</evidence>
<keyword evidence="2" id="KW-0418">Kinase</keyword>
<evidence type="ECO:0000256" key="3">
    <source>
        <dbReference type="ARBA" id="ARBA00023012"/>
    </source>
</evidence>
<dbReference type="Pfam" id="PF02518">
    <property type="entry name" value="HATPase_c"/>
    <property type="match status" value="1"/>
</dbReference>
<keyword evidence="7" id="KW-0067">ATP-binding</keyword>
<evidence type="ECO:0000256" key="1">
    <source>
        <dbReference type="ARBA" id="ARBA00022679"/>
    </source>
</evidence>
<dbReference type="InterPro" id="IPR036890">
    <property type="entry name" value="HATPase_C_sf"/>
</dbReference>
<keyword evidence="5" id="KW-0472">Membrane</keyword>
<evidence type="ECO:0000256" key="2">
    <source>
        <dbReference type="ARBA" id="ARBA00022777"/>
    </source>
</evidence>
<keyword evidence="5" id="KW-1133">Transmembrane helix</keyword>
<feature type="transmembrane region" description="Helical" evidence="5">
    <location>
        <begin position="125"/>
        <end position="141"/>
    </location>
</feature>
<feature type="transmembrane region" description="Helical" evidence="5">
    <location>
        <begin position="146"/>
        <end position="165"/>
    </location>
</feature>
<protein>
    <submittedName>
        <fullName evidence="7">ATP-binding protein</fullName>
    </submittedName>
</protein>
<dbReference type="EMBL" id="CP108021">
    <property type="protein sequence ID" value="WUM21807.1"/>
    <property type="molecule type" value="Genomic_DNA"/>
</dbReference>
<evidence type="ECO:0000259" key="6">
    <source>
        <dbReference type="Pfam" id="PF02518"/>
    </source>
</evidence>
<keyword evidence="1" id="KW-0808">Transferase</keyword>
<dbReference type="SUPFAM" id="SSF55874">
    <property type="entry name" value="ATPase domain of HSP90 chaperone/DNA topoisomerase II/histidine kinase"/>
    <property type="match status" value="1"/>
</dbReference>
<feature type="transmembrane region" description="Helical" evidence="5">
    <location>
        <begin position="66"/>
        <end position="87"/>
    </location>
</feature>
<proteinExistence type="predicted"/>
<keyword evidence="7" id="KW-0547">Nucleotide-binding</keyword>
<evidence type="ECO:0000313" key="7">
    <source>
        <dbReference type="EMBL" id="WUM21807.1"/>
    </source>
</evidence>
<name>A0AAU4K725_9NOCA</name>
<feature type="region of interest" description="Disordered" evidence="4">
    <location>
        <begin position="1"/>
        <end position="22"/>
    </location>
</feature>
<dbReference type="AlphaFoldDB" id="A0AAU4K725"/>
<dbReference type="Gene3D" id="3.30.565.10">
    <property type="entry name" value="Histidine kinase-like ATPase, C-terminal domain"/>
    <property type="match status" value="1"/>
</dbReference>
<dbReference type="GO" id="GO:0000160">
    <property type="term" value="P:phosphorelay signal transduction system"/>
    <property type="evidence" value="ECO:0007669"/>
    <property type="project" value="UniProtKB-KW"/>
</dbReference>